<dbReference type="InterPro" id="IPR007255">
    <property type="entry name" value="COG8"/>
</dbReference>
<dbReference type="InterPro" id="IPR016159">
    <property type="entry name" value="Cullin_repeat-like_dom_sf"/>
</dbReference>
<keyword evidence="7" id="KW-0472">Membrane</keyword>
<keyword evidence="5" id="KW-0653">Protein transport</keyword>
<feature type="compositionally biased region" description="Polar residues" evidence="9">
    <location>
        <begin position="579"/>
        <end position="593"/>
    </location>
</feature>
<protein>
    <recommendedName>
        <fullName evidence="3">Conserved oligomeric Golgi complex subunit 8</fullName>
    </recommendedName>
    <alternativeName>
        <fullName evidence="8">Component of oligomeric Golgi complex 8</fullName>
    </alternativeName>
</protein>
<dbReference type="GO" id="GO:0000139">
    <property type="term" value="C:Golgi membrane"/>
    <property type="evidence" value="ECO:0007669"/>
    <property type="project" value="UniProtKB-SubCell"/>
</dbReference>
<keyword evidence="4" id="KW-0813">Transport</keyword>
<dbReference type="Proteomes" id="UP001519460">
    <property type="component" value="Unassembled WGS sequence"/>
</dbReference>
<feature type="compositionally biased region" description="Basic and acidic residues" evidence="9">
    <location>
        <begin position="689"/>
        <end position="701"/>
    </location>
</feature>
<evidence type="ECO:0000256" key="6">
    <source>
        <dbReference type="ARBA" id="ARBA00023034"/>
    </source>
</evidence>
<keyword evidence="6" id="KW-0333">Golgi apparatus</keyword>
<evidence type="ECO:0000256" key="4">
    <source>
        <dbReference type="ARBA" id="ARBA00022448"/>
    </source>
</evidence>
<feature type="region of interest" description="Disordered" evidence="9">
    <location>
        <begin position="514"/>
        <end position="567"/>
    </location>
</feature>
<feature type="region of interest" description="Disordered" evidence="9">
    <location>
        <begin position="608"/>
        <end position="633"/>
    </location>
</feature>
<dbReference type="SUPFAM" id="SSF74788">
    <property type="entry name" value="Cullin repeat-like"/>
    <property type="match status" value="1"/>
</dbReference>
<evidence type="ECO:0000256" key="9">
    <source>
        <dbReference type="SAM" id="MobiDB-lite"/>
    </source>
</evidence>
<evidence type="ECO:0000256" key="1">
    <source>
        <dbReference type="ARBA" id="ARBA00004395"/>
    </source>
</evidence>
<evidence type="ECO:0000313" key="11">
    <source>
        <dbReference type="Proteomes" id="UP001519460"/>
    </source>
</evidence>
<keyword evidence="11" id="KW-1185">Reference proteome</keyword>
<evidence type="ECO:0000313" key="10">
    <source>
        <dbReference type="EMBL" id="KAK7487633.1"/>
    </source>
</evidence>
<comment type="similarity">
    <text evidence="2">Belongs to the COG8 family.</text>
</comment>
<evidence type="ECO:0000256" key="8">
    <source>
        <dbReference type="ARBA" id="ARBA00031347"/>
    </source>
</evidence>
<comment type="caution">
    <text evidence="10">The sequence shown here is derived from an EMBL/GenBank/DDBJ whole genome shotgun (WGS) entry which is preliminary data.</text>
</comment>
<dbReference type="GO" id="GO:0015031">
    <property type="term" value="P:protein transport"/>
    <property type="evidence" value="ECO:0007669"/>
    <property type="project" value="UniProtKB-KW"/>
</dbReference>
<feature type="compositionally biased region" description="Low complexity" evidence="9">
    <location>
        <begin position="552"/>
        <end position="567"/>
    </location>
</feature>
<dbReference type="PANTHER" id="PTHR21311:SF0">
    <property type="entry name" value="CONSERVED OLIGOMERIC GOLGI COMPLEX SUBUNIT 8"/>
    <property type="match status" value="1"/>
</dbReference>
<feature type="region of interest" description="Disordered" evidence="9">
    <location>
        <begin position="577"/>
        <end position="596"/>
    </location>
</feature>
<feature type="region of interest" description="Disordered" evidence="9">
    <location>
        <begin position="682"/>
        <end position="701"/>
    </location>
</feature>
<feature type="compositionally biased region" description="Polar residues" evidence="9">
    <location>
        <begin position="622"/>
        <end position="633"/>
    </location>
</feature>
<reference evidence="10 11" key="1">
    <citation type="journal article" date="2023" name="Sci. Data">
        <title>Genome assembly of the Korean intertidal mud-creeper Batillaria attramentaria.</title>
        <authorList>
            <person name="Patra A.K."/>
            <person name="Ho P.T."/>
            <person name="Jun S."/>
            <person name="Lee S.J."/>
            <person name="Kim Y."/>
            <person name="Won Y.J."/>
        </authorList>
    </citation>
    <scope>NUCLEOTIDE SEQUENCE [LARGE SCALE GENOMIC DNA]</scope>
    <source>
        <strain evidence="10">Wonlab-2016</strain>
    </source>
</reference>
<dbReference type="Pfam" id="PF04124">
    <property type="entry name" value="Dor1"/>
    <property type="match status" value="2"/>
</dbReference>
<comment type="subcellular location">
    <subcellularLocation>
        <location evidence="1">Golgi apparatus membrane</location>
        <topology evidence="1">Peripheral membrane protein</topology>
    </subcellularLocation>
</comment>
<gene>
    <name evidence="10" type="ORF">BaRGS_00021183</name>
</gene>
<evidence type="ECO:0000256" key="2">
    <source>
        <dbReference type="ARBA" id="ARBA00006419"/>
    </source>
</evidence>
<proteinExistence type="inferred from homology"/>
<evidence type="ECO:0000256" key="3">
    <source>
        <dbReference type="ARBA" id="ARBA00020983"/>
    </source>
</evidence>
<evidence type="ECO:0000256" key="5">
    <source>
        <dbReference type="ARBA" id="ARBA00022927"/>
    </source>
</evidence>
<sequence length="701" mass="76853">MAEIDVEDENILTSIFKDTFPESWQENPEFVKYLVELSSYGVQKLAQEPDRLAEEKSQILEETQDLAFHNYTTFIQTANCSKEIFQDFQIIEQHLDDLLGKLPTFSEECNKVVQKAQEISSSRRMNTLTLQRHTHLLEVLEMPQLMDTCVRNGYYEEALELAAHVRRLEKKHSSIPVIMSIVEEVKASTQLMLGQLIQQLRTNLQLPACLRVIGYLRRMEVFSEPELRIKFLQARDSWFQGILDAIPRDDHEDPIVSSSREDVLPDSALFHSWVVQKVSQFLTTLEEDLERGVGGRLDSLLGQCMYFGLSFSRVGADFRGLVAPVFQRAALRYFEAALQEANTKFEENMQSYNLLGLTSSGGLSYGSSSQAGQLYPPTVLLDFYPLAAYCNHILSAFNDLRLCAPVNLACQVGATLSRSLFDVNRVILAFHRAEETTFNQRERAQFEQFCATYVADLLPYLNRCLQALFPAAQLAHTLGVSLSEVNKMANLGLVDLNPVLAQVQHLMPIVKEELPPAAAPPSPPSQTLLASSLPPPAESRTSDAAISSAVESVPTSSVGEGTSSTETALKTTEEAFTLSADSSTQRSGDTPVSQPALADVHTSETLAEPANVGQGPELVGASASSQIEARTPDSSILQSDTIDLDAVPDAWLSGGEDVLSGVEGGGIDIGLASDLATGLTLDKPALQKGGDDGESSVKKQD</sequence>
<dbReference type="EMBL" id="JACVVK020000162">
    <property type="protein sequence ID" value="KAK7487633.1"/>
    <property type="molecule type" value="Genomic_DNA"/>
</dbReference>
<accession>A0ABD0KKH4</accession>
<evidence type="ECO:0000256" key="7">
    <source>
        <dbReference type="ARBA" id="ARBA00023136"/>
    </source>
</evidence>
<organism evidence="10 11">
    <name type="scientific">Batillaria attramentaria</name>
    <dbReference type="NCBI Taxonomy" id="370345"/>
    <lineage>
        <taxon>Eukaryota</taxon>
        <taxon>Metazoa</taxon>
        <taxon>Spiralia</taxon>
        <taxon>Lophotrochozoa</taxon>
        <taxon>Mollusca</taxon>
        <taxon>Gastropoda</taxon>
        <taxon>Caenogastropoda</taxon>
        <taxon>Sorbeoconcha</taxon>
        <taxon>Cerithioidea</taxon>
        <taxon>Batillariidae</taxon>
        <taxon>Batillaria</taxon>
    </lineage>
</organism>
<dbReference type="AlphaFoldDB" id="A0ABD0KKH4"/>
<name>A0ABD0KKH4_9CAEN</name>
<dbReference type="PANTHER" id="PTHR21311">
    <property type="entry name" value="CONSERVED OLIGOMERIC GOLGI COMPLEX COMPONENT 8"/>
    <property type="match status" value="1"/>
</dbReference>